<evidence type="ECO:0000256" key="11">
    <source>
        <dbReference type="ARBA" id="ARBA00043176"/>
    </source>
</evidence>
<keyword evidence="13" id="KW-0418">Kinase</keyword>
<comment type="catalytic activity">
    <reaction evidence="2">
        <text>4-amino-2-methyl-5-(phosphooxymethyl)pyrimidine + ATP = 4-amino-2-methyl-5-(diphosphooxymethyl)pyrimidine + ADP</text>
        <dbReference type="Rhea" id="RHEA:19893"/>
        <dbReference type="ChEBI" id="CHEBI:30616"/>
        <dbReference type="ChEBI" id="CHEBI:57841"/>
        <dbReference type="ChEBI" id="CHEBI:58354"/>
        <dbReference type="ChEBI" id="CHEBI:456216"/>
        <dbReference type="EC" id="2.7.4.7"/>
    </reaction>
</comment>
<dbReference type="InterPro" id="IPR029056">
    <property type="entry name" value="Ribokinase-like"/>
</dbReference>
<sequence length="277" mass="29622">MANEFPQVATIAGVDSDGSAGAQADLHSFFMRGTYGALILTAAVAGNSYGIHDAQVMPLSFIDSQFKAVGEDLHIRAAKTGMLADSAVINNVAANLQKYDFGPLVLDPVISTKHGNMLLETDAFETLKTVLIPMATVITPNFYEAEHLTGQSLTDPTAIVQAAHQIQAMGAKNVMLKGRHDSSAQTEVKDFVLLESGKSFWLTGAYYDTERKNGTGDTLSAVITAELGKGNDVEDAIRLAKHFVDTAIAHEIAVGHKFGPINHWANALVQPTPDQED</sequence>
<evidence type="ECO:0000256" key="7">
    <source>
        <dbReference type="ARBA" id="ARBA00019161"/>
    </source>
</evidence>
<proteinExistence type="inferred from homology"/>
<evidence type="ECO:0000256" key="10">
    <source>
        <dbReference type="ARBA" id="ARBA00042102"/>
    </source>
</evidence>
<dbReference type="EC" id="2.7.4.7" evidence="6"/>
<evidence type="ECO:0000256" key="6">
    <source>
        <dbReference type="ARBA" id="ARBA00012963"/>
    </source>
</evidence>
<dbReference type="GO" id="GO:0008902">
    <property type="term" value="F:hydroxymethylpyrimidine kinase activity"/>
    <property type="evidence" value="ECO:0007669"/>
    <property type="project" value="UniProtKB-EC"/>
</dbReference>
<evidence type="ECO:0000256" key="1">
    <source>
        <dbReference type="ARBA" id="ARBA00000151"/>
    </source>
</evidence>
<evidence type="ECO:0000256" key="2">
    <source>
        <dbReference type="ARBA" id="ARBA00000565"/>
    </source>
</evidence>
<evidence type="ECO:0000256" key="8">
    <source>
        <dbReference type="ARBA" id="ARBA00022977"/>
    </source>
</evidence>
<evidence type="ECO:0000256" key="4">
    <source>
        <dbReference type="ARBA" id="ARBA00009879"/>
    </source>
</evidence>
<evidence type="ECO:0000313" key="13">
    <source>
        <dbReference type="EMBL" id="MFD1392539.1"/>
    </source>
</evidence>
<dbReference type="PANTHER" id="PTHR20858:SF17">
    <property type="entry name" value="HYDROXYMETHYLPYRIMIDINE_PHOSPHOMETHYLPYRIMIDINE KINASE THI20-RELATED"/>
    <property type="match status" value="1"/>
</dbReference>
<comment type="caution">
    <text evidence="13">The sequence shown here is derived from an EMBL/GenBank/DDBJ whole genome shotgun (WGS) entry which is preliminary data.</text>
</comment>
<comment type="catalytic activity">
    <reaction evidence="1">
        <text>4-amino-5-hydroxymethyl-2-methylpyrimidine + ATP = 4-amino-2-methyl-5-(phosphooxymethyl)pyrimidine + ADP + H(+)</text>
        <dbReference type="Rhea" id="RHEA:23096"/>
        <dbReference type="ChEBI" id="CHEBI:15378"/>
        <dbReference type="ChEBI" id="CHEBI:16892"/>
        <dbReference type="ChEBI" id="CHEBI:30616"/>
        <dbReference type="ChEBI" id="CHEBI:58354"/>
        <dbReference type="ChEBI" id="CHEBI:456216"/>
        <dbReference type="EC" id="2.7.1.49"/>
    </reaction>
</comment>
<name>A0ABW4B6L9_9LACO</name>
<dbReference type="InterPro" id="IPR004399">
    <property type="entry name" value="HMP/HMP-P_kinase_dom"/>
</dbReference>
<keyword evidence="14" id="KW-1185">Reference proteome</keyword>
<keyword evidence="8" id="KW-0784">Thiamine biosynthesis</keyword>
<reference evidence="14" key="1">
    <citation type="journal article" date="2019" name="Int. J. Syst. Evol. Microbiol.">
        <title>The Global Catalogue of Microorganisms (GCM) 10K type strain sequencing project: providing services to taxonomists for standard genome sequencing and annotation.</title>
        <authorList>
            <consortium name="The Broad Institute Genomics Platform"/>
            <consortium name="The Broad Institute Genome Sequencing Center for Infectious Disease"/>
            <person name="Wu L."/>
            <person name="Ma J."/>
        </authorList>
    </citation>
    <scope>NUCLEOTIDE SEQUENCE [LARGE SCALE GENOMIC DNA]</scope>
    <source>
        <strain evidence="14">CCM 8911</strain>
    </source>
</reference>
<organism evidence="13 14">
    <name type="scientific">Lacticaseibacillus jixianensis</name>
    <dbReference type="NCBI Taxonomy" id="2486012"/>
    <lineage>
        <taxon>Bacteria</taxon>
        <taxon>Bacillati</taxon>
        <taxon>Bacillota</taxon>
        <taxon>Bacilli</taxon>
        <taxon>Lactobacillales</taxon>
        <taxon>Lactobacillaceae</taxon>
        <taxon>Lacticaseibacillus</taxon>
    </lineage>
</organism>
<dbReference type="InterPro" id="IPR013749">
    <property type="entry name" value="PM/HMP-P_kinase-1"/>
</dbReference>
<dbReference type="RefSeq" id="WP_125584267.1">
    <property type="nucleotide sequence ID" value="NZ_JBHTMO010000006.1"/>
</dbReference>
<keyword evidence="13" id="KW-0808">Transferase</keyword>
<dbReference type="Gene3D" id="3.40.1190.20">
    <property type="match status" value="1"/>
</dbReference>
<dbReference type="CDD" id="cd01169">
    <property type="entry name" value="HMPP_kinase"/>
    <property type="match status" value="1"/>
</dbReference>
<evidence type="ECO:0000256" key="3">
    <source>
        <dbReference type="ARBA" id="ARBA00004769"/>
    </source>
</evidence>
<accession>A0ABW4B6L9</accession>
<dbReference type="Proteomes" id="UP001597249">
    <property type="component" value="Unassembled WGS sequence"/>
</dbReference>
<dbReference type="Pfam" id="PF08543">
    <property type="entry name" value="Phos_pyr_kin"/>
    <property type="match status" value="1"/>
</dbReference>
<gene>
    <name evidence="13" type="primary">thiD</name>
    <name evidence="13" type="ORF">ACFQ3L_02910</name>
</gene>
<dbReference type="GO" id="GO:0008972">
    <property type="term" value="F:phosphomethylpyrimidine kinase activity"/>
    <property type="evidence" value="ECO:0007669"/>
    <property type="project" value="UniProtKB-EC"/>
</dbReference>
<comment type="similarity">
    <text evidence="4">Belongs to the ThiD family.</text>
</comment>
<dbReference type="PANTHER" id="PTHR20858">
    <property type="entry name" value="PHOSPHOMETHYLPYRIMIDINE KINASE"/>
    <property type="match status" value="1"/>
</dbReference>
<protein>
    <recommendedName>
        <fullName evidence="7">Hydroxymethylpyrimidine/phosphomethylpyrimidine kinase</fullName>
        <ecNumber evidence="5">2.7.1.49</ecNumber>
        <ecNumber evidence="6">2.7.4.7</ecNumber>
    </recommendedName>
    <alternativeName>
        <fullName evidence="10">Hydroxymethylpyrimidine kinase</fullName>
    </alternativeName>
    <alternativeName>
        <fullName evidence="11">Hydroxymethylpyrimidine phosphate kinase</fullName>
    </alternativeName>
</protein>
<comment type="pathway">
    <text evidence="3">Cofactor biosynthesis; thiamine diphosphate biosynthesis; 4-amino-2-methyl-5-diphosphomethylpyrimidine from 5-amino-1-(5-phospho-D-ribosyl)imidazole: step 3/3.</text>
</comment>
<comment type="pathway">
    <text evidence="9">Cofactor biosynthesis; thiamine diphosphate biosynthesis; 4-amino-2-methyl-5-diphosphomethylpyrimidine from 5-amino-1-(5-phospho-D-ribosyl)imidazole: step 2/3.</text>
</comment>
<dbReference type="EC" id="2.7.1.49" evidence="5"/>
<evidence type="ECO:0000256" key="5">
    <source>
        <dbReference type="ARBA" id="ARBA00012135"/>
    </source>
</evidence>
<evidence type="ECO:0000313" key="14">
    <source>
        <dbReference type="Proteomes" id="UP001597249"/>
    </source>
</evidence>
<feature type="domain" description="Pyridoxamine kinase/Phosphomethylpyrimidine kinase" evidence="12">
    <location>
        <begin position="15"/>
        <end position="262"/>
    </location>
</feature>
<evidence type="ECO:0000259" key="12">
    <source>
        <dbReference type="Pfam" id="PF08543"/>
    </source>
</evidence>
<dbReference type="NCBIfam" id="TIGR00097">
    <property type="entry name" value="HMP-P_kinase"/>
    <property type="match status" value="1"/>
</dbReference>
<evidence type="ECO:0000256" key="9">
    <source>
        <dbReference type="ARBA" id="ARBA00037917"/>
    </source>
</evidence>
<dbReference type="EMBL" id="JBHTMO010000006">
    <property type="protein sequence ID" value="MFD1392539.1"/>
    <property type="molecule type" value="Genomic_DNA"/>
</dbReference>
<dbReference type="SUPFAM" id="SSF53613">
    <property type="entry name" value="Ribokinase-like"/>
    <property type="match status" value="1"/>
</dbReference>